<keyword evidence="2" id="KW-0784">Thiamine biosynthesis</keyword>
<feature type="domain" description="Thiamine phosphate synthase/TenI" evidence="3">
    <location>
        <begin position="14"/>
        <end position="91"/>
    </location>
</feature>
<name>A0ABQ0C2W9_9FIRM</name>
<evidence type="ECO:0000259" key="3">
    <source>
        <dbReference type="Pfam" id="PF02581"/>
    </source>
</evidence>
<evidence type="ECO:0000256" key="2">
    <source>
        <dbReference type="ARBA" id="ARBA00022977"/>
    </source>
</evidence>
<keyword evidence="5" id="KW-1185">Reference proteome</keyword>
<dbReference type="Gene3D" id="3.20.20.70">
    <property type="entry name" value="Aldolase class I"/>
    <property type="match status" value="1"/>
</dbReference>
<sequence>MGKMSNGVRFDKMLVITNRLLCDGDFLERIETVAAKKPKGIVLREKDLGAGEYRELAMKVLKICRRYDVDCILHSRAEAARELGCPRIHLPFSRFCGDNICVKSGESERLSGSDGRSRLLMDFDLIGVSVHSVEEAIFAEKMGAGYVTAGHIFLTDCKKGLAARGLPFLKNVCESVGIPVYAIGGITPDHVDDVLGAGAAGFCVMSGIMRDSVWDV</sequence>
<dbReference type="InterPro" id="IPR036206">
    <property type="entry name" value="ThiamineP_synth_sf"/>
</dbReference>
<proteinExistence type="predicted"/>
<evidence type="ECO:0000313" key="5">
    <source>
        <dbReference type="Proteomes" id="UP001600941"/>
    </source>
</evidence>
<dbReference type="Pfam" id="PF02581">
    <property type="entry name" value="TMP-TENI"/>
    <property type="match status" value="2"/>
</dbReference>
<comment type="pathway">
    <text evidence="1">Cofactor biosynthesis; thiamine diphosphate biosynthesis.</text>
</comment>
<dbReference type="Proteomes" id="UP001600941">
    <property type="component" value="Unassembled WGS sequence"/>
</dbReference>
<dbReference type="EMBL" id="BAABZQ010000001">
    <property type="protein sequence ID" value="GAA6503142.1"/>
    <property type="molecule type" value="Genomic_DNA"/>
</dbReference>
<dbReference type="InterPro" id="IPR022998">
    <property type="entry name" value="ThiamineP_synth_TenI"/>
</dbReference>
<evidence type="ECO:0000256" key="1">
    <source>
        <dbReference type="ARBA" id="ARBA00004948"/>
    </source>
</evidence>
<protein>
    <submittedName>
        <fullName evidence="4">Thiamine phosphate synthase</fullName>
    </submittedName>
</protein>
<dbReference type="RefSeq" id="WP_306800677.1">
    <property type="nucleotide sequence ID" value="NZ_BAABZQ010000001.1"/>
</dbReference>
<reference evidence="4 5" key="1">
    <citation type="submission" date="2024-04" db="EMBL/GenBank/DDBJ databases">
        <title>Defined microbial consortia suppress multidrug-resistant proinflammatory Enterobacteriaceae via ecological control.</title>
        <authorList>
            <person name="Furuichi M."/>
            <person name="Kawaguchi T."/>
            <person name="Pust M."/>
            <person name="Yasuma K."/>
            <person name="Plichta D."/>
            <person name="Hasegawa N."/>
            <person name="Ohya T."/>
            <person name="Bhattarai S."/>
            <person name="Sasajima S."/>
            <person name="Aoto Y."/>
            <person name="Tuganbaev T."/>
            <person name="Yaginuma M."/>
            <person name="Ueda M."/>
            <person name="Okahashi N."/>
            <person name="Amafuji K."/>
            <person name="Kiridooshi Y."/>
            <person name="Sugita K."/>
            <person name="Strazar M."/>
            <person name="Skelly A."/>
            <person name="Suda W."/>
            <person name="Hattori M."/>
            <person name="Nakamoto N."/>
            <person name="Caballero S."/>
            <person name="Norman J."/>
            <person name="Olle B."/>
            <person name="Tanoue T."/>
            <person name="Arita M."/>
            <person name="Bucci V."/>
            <person name="Atarashi K."/>
            <person name="Xavier R."/>
            <person name="Honda K."/>
        </authorList>
    </citation>
    <scope>NUCLEOTIDE SEQUENCE [LARGE SCALE GENOMIC DNA]</scope>
    <source>
        <strain evidence="5">k34-0107-D12</strain>
    </source>
</reference>
<dbReference type="InterPro" id="IPR013785">
    <property type="entry name" value="Aldolase_TIM"/>
</dbReference>
<dbReference type="PANTHER" id="PTHR20857">
    <property type="entry name" value="THIAMINE-PHOSPHATE PYROPHOSPHORYLASE"/>
    <property type="match status" value="1"/>
</dbReference>
<dbReference type="SUPFAM" id="SSF51391">
    <property type="entry name" value="Thiamin phosphate synthase"/>
    <property type="match status" value="1"/>
</dbReference>
<gene>
    <name evidence="4" type="ORF">K340107D12_59580</name>
</gene>
<organism evidence="4 5">
    <name type="scientific">Blautia parvula</name>
    <dbReference type="NCBI Taxonomy" id="2877527"/>
    <lineage>
        <taxon>Bacteria</taxon>
        <taxon>Bacillati</taxon>
        <taxon>Bacillota</taxon>
        <taxon>Clostridia</taxon>
        <taxon>Lachnospirales</taxon>
        <taxon>Lachnospiraceae</taxon>
        <taxon>Blautia</taxon>
    </lineage>
</organism>
<dbReference type="PANTHER" id="PTHR20857:SF15">
    <property type="entry name" value="THIAMINE-PHOSPHATE SYNTHASE"/>
    <property type="match status" value="1"/>
</dbReference>
<evidence type="ECO:0000313" key="4">
    <source>
        <dbReference type="EMBL" id="GAA6503142.1"/>
    </source>
</evidence>
<dbReference type="CDD" id="cd00564">
    <property type="entry name" value="TMP_TenI"/>
    <property type="match status" value="1"/>
</dbReference>
<feature type="domain" description="Thiamine phosphate synthase/TenI" evidence="3">
    <location>
        <begin position="123"/>
        <end position="208"/>
    </location>
</feature>
<accession>A0ABQ0C2W9</accession>
<comment type="caution">
    <text evidence="4">The sequence shown here is derived from an EMBL/GenBank/DDBJ whole genome shotgun (WGS) entry which is preliminary data.</text>
</comment>